<dbReference type="RefSeq" id="WP_165094785.1">
    <property type="nucleotide sequence ID" value="NZ_CP049056.1"/>
</dbReference>
<keyword evidence="7" id="KW-0406">Ion transport</keyword>
<proteinExistence type="predicted"/>
<comment type="subcellular location">
    <subcellularLocation>
        <location evidence="1">Cell membrane</location>
        <topology evidence="1">Multi-pass membrane protein</topology>
    </subcellularLocation>
</comment>
<organism evidence="13 14">
    <name type="scientific">Pikeienuella piscinae</name>
    <dbReference type="NCBI Taxonomy" id="2748098"/>
    <lineage>
        <taxon>Bacteria</taxon>
        <taxon>Pseudomonadati</taxon>
        <taxon>Pseudomonadota</taxon>
        <taxon>Alphaproteobacteria</taxon>
        <taxon>Rhodobacterales</taxon>
        <taxon>Paracoccaceae</taxon>
        <taxon>Pikeienuella</taxon>
    </lineage>
</organism>
<evidence type="ECO:0000256" key="5">
    <source>
        <dbReference type="ARBA" id="ARBA00022989"/>
    </source>
</evidence>
<feature type="transmembrane region" description="Helical" evidence="11">
    <location>
        <begin position="129"/>
        <end position="149"/>
    </location>
</feature>
<keyword evidence="8 11" id="KW-0472">Membrane</keyword>
<feature type="transmembrane region" description="Helical" evidence="11">
    <location>
        <begin position="6"/>
        <end position="24"/>
    </location>
</feature>
<dbReference type="GO" id="GO:0005886">
    <property type="term" value="C:plasma membrane"/>
    <property type="evidence" value="ECO:0007669"/>
    <property type="project" value="UniProtKB-SubCell"/>
</dbReference>
<feature type="transmembrane region" description="Helical" evidence="11">
    <location>
        <begin position="392"/>
        <end position="416"/>
    </location>
</feature>
<evidence type="ECO:0000256" key="4">
    <source>
        <dbReference type="ARBA" id="ARBA00022692"/>
    </source>
</evidence>
<evidence type="ECO:0000256" key="3">
    <source>
        <dbReference type="ARBA" id="ARBA00022475"/>
    </source>
</evidence>
<dbReference type="SMART" id="SM00100">
    <property type="entry name" value="cNMP"/>
    <property type="match status" value="1"/>
</dbReference>
<feature type="transmembrane region" description="Helical" evidence="11">
    <location>
        <begin position="101"/>
        <end position="123"/>
    </location>
</feature>
<evidence type="ECO:0000256" key="6">
    <source>
        <dbReference type="ARBA" id="ARBA00023053"/>
    </source>
</evidence>
<feature type="domain" description="Cyclic nucleotide-binding" evidence="12">
    <location>
        <begin position="708"/>
        <end position="822"/>
    </location>
</feature>
<dbReference type="GO" id="GO:0015385">
    <property type="term" value="F:sodium:proton antiporter activity"/>
    <property type="evidence" value="ECO:0007669"/>
    <property type="project" value="InterPro"/>
</dbReference>
<dbReference type="CDD" id="cd00038">
    <property type="entry name" value="CAP_ED"/>
    <property type="match status" value="1"/>
</dbReference>
<dbReference type="GO" id="GO:0015386">
    <property type="term" value="F:potassium:proton antiporter activity"/>
    <property type="evidence" value="ECO:0007669"/>
    <property type="project" value="TreeGrafter"/>
</dbReference>
<evidence type="ECO:0000256" key="7">
    <source>
        <dbReference type="ARBA" id="ARBA00023065"/>
    </source>
</evidence>
<accession>A0A7L5BW78</accession>
<dbReference type="SUPFAM" id="SSF51206">
    <property type="entry name" value="cAMP-binding domain-like"/>
    <property type="match status" value="1"/>
</dbReference>
<feature type="transmembrane region" description="Helical" evidence="11">
    <location>
        <begin position="360"/>
        <end position="380"/>
    </location>
</feature>
<evidence type="ECO:0000256" key="11">
    <source>
        <dbReference type="SAM" id="Phobius"/>
    </source>
</evidence>
<dbReference type="GO" id="GO:0098719">
    <property type="term" value="P:sodium ion import across plasma membrane"/>
    <property type="evidence" value="ECO:0007669"/>
    <property type="project" value="TreeGrafter"/>
</dbReference>
<keyword evidence="6" id="KW-0915">Sodium</keyword>
<dbReference type="GO" id="GO:0051453">
    <property type="term" value="P:regulation of intracellular pH"/>
    <property type="evidence" value="ECO:0007669"/>
    <property type="project" value="TreeGrafter"/>
</dbReference>
<feature type="transmembrane region" description="Helical" evidence="11">
    <location>
        <begin position="31"/>
        <end position="50"/>
    </location>
</feature>
<evidence type="ECO:0000256" key="10">
    <source>
        <dbReference type="SAM" id="MobiDB-lite"/>
    </source>
</evidence>
<dbReference type="InterPro" id="IPR000595">
    <property type="entry name" value="cNMP-bd_dom"/>
</dbReference>
<keyword evidence="4 11" id="KW-0812">Transmembrane</keyword>
<dbReference type="InterPro" id="IPR014710">
    <property type="entry name" value="RmlC-like_jellyroll"/>
</dbReference>
<feature type="transmembrane region" description="Helical" evidence="11">
    <location>
        <begin position="203"/>
        <end position="226"/>
    </location>
</feature>
<reference evidence="13 14" key="1">
    <citation type="submission" date="2020-02" db="EMBL/GenBank/DDBJ databases">
        <title>complete genome sequence of Rhodobacteraceae bacterium.</title>
        <authorList>
            <person name="Park J."/>
            <person name="Kim Y.-S."/>
            <person name="Kim K.-H."/>
        </authorList>
    </citation>
    <scope>NUCLEOTIDE SEQUENCE [LARGE SCALE GENOMIC DNA]</scope>
    <source>
        <strain evidence="13 14">RR4-56</strain>
    </source>
</reference>
<feature type="transmembrane region" description="Helical" evidence="11">
    <location>
        <begin position="288"/>
        <end position="308"/>
    </location>
</feature>
<keyword evidence="2" id="KW-0813">Transport</keyword>
<evidence type="ECO:0000256" key="2">
    <source>
        <dbReference type="ARBA" id="ARBA00022448"/>
    </source>
</evidence>
<evidence type="ECO:0000256" key="8">
    <source>
        <dbReference type="ARBA" id="ARBA00023136"/>
    </source>
</evidence>
<dbReference type="AlphaFoldDB" id="A0A7L5BW78"/>
<dbReference type="PANTHER" id="PTHR10110">
    <property type="entry name" value="SODIUM/HYDROGEN EXCHANGER"/>
    <property type="match status" value="1"/>
</dbReference>
<dbReference type="Gene3D" id="2.60.120.10">
    <property type="entry name" value="Jelly Rolls"/>
    <property type="match status" value="1"/>
</dbReference>
<dbReference type="Pfam" id="PF00999">
    <property type="entry name" value="Na_H_Exchanger"/>
    <property type="match status" value="1"/>
</dbReference>
<feature type="transmembrane region" description="Helical" evidence="11">
    <location>
        <begin position="256"/>
        <end position="276"/>
    </location>
</feature>
<evidence type="ECO:0000256" key="9">
    <source>
        <dbReference type="ARBA" id="ARBA00023201"/>
    </source>
</evidence>
<dbReference type="InterPro" id="IPR018422">
    <property type="entry name" value="Cation/H_exchanger_CPA1"/>
</dbReference>
<name>A0A7L5BW78_9RHOB</name>
<evidence type="ECO:0000259" key="12">
    <source>
        <dbReference type="PROSITE" id="PS50042"/>
    </source>
</evidence>
<dbReference type="EMBL" id="CP049056">
    <property type="protein sequence ID" value="QIE54486.1"/>
    <property type="molecule type" value="Genomic_DNA"/>
</dbReference>
<sequence>MDIVVVTAIIASLFLIIGLCEPLAARLRLPFTVILALIGILIGVSATFFLQTELTDALNPVALAIINLPIRSNVFLYGFLPTLLFQATLGMNLRRMIDDWVPILFLAIVAVVVAMLSVGYALYWAIGAPLAACLLVGAIVSTTDPSAVVGIFRNIAAPRRLARIIEGESLLNDAAAIALFGLFMGFVTAGGAEPEILDALARFPVLIVGGATVGWALAQAAVRLIGMMGRHELAQITVSVALPYLAYLAAEQLAGASGVVAVVAAGLTLNLVGPGRMQPGAWSNLRDVWDLLAHWAGAMIFILAALLIPRLLDGITFLDVGLILVVAAAAILARAAIVFVMMPLLSLARLSPPVSRPYQAAILWGGLRGAVTLALALAVTESYLVSPEVKRMVGILATGFTLFTLIAQGSTLRSVIARLGLEKLSPLDAALANQVVAVALQSVREDVARTTENYGLTREIVRSEAKRFADRLDAAVEKAESGAKILDRDRVTLGLLAMAAAERELILERFRERVISIRLADRIIADADRLIELTRISGRMGYRQAAKRILAYGLGFRFAVLLHNRLWLSGLLARRAADRFERLLTQRLILRDLEGFIQRRIRRIHGRRVADILQELLNAREEDVERALEGQRLQYPGYAEEMERRFIRRTALRLEEGEYESLRDDGLIGAELHTSLLQRIQARRARLERRPELDVAVRRGDLVRRFPLFGDLDEKSLRRLNRALTTRFYAPGELIMRRNVTPRSVFFIASGAVEVSLAGYVDRLGSGEMFGQMSVLGRRTRRSEARAMTHCTIFVLADARFTRLFRRSRVVRKAVREAAAKRGFSLDFLDEEMKDRAETPPALEPPRASGSVSS</sequence>
<feature type="transmembrane region" description="Helical" evidence="11">
    <location>
        <begin position="70"/>
        <end position="89"/>
    </location>
</feature>
<feature type="region of interest" description="Disordered" evidence="10">
    <location>
        <begin position="835"/>
        <end position="854"/>
    </location>
</feature>
<dbReference type="InterPro" id="IPR018490">
    <property type="entry name" value="cNMP-bd_dom_sf"/>
</dbReference>
<dbReference type="Gene3D" id="6.10.140.1330">
    <property type="match status" value="1"/>
</dbReference>
<keyword evidence="14" id="KW-1185">Reference proteome</keyword>
<dbReference type="InterPro" id="IPR006153">
    <property type="entry name" value="Cation/H_exchanger_TM"/>
</dbReference>
<evidence type="ECO:0000256" key="1">
    <source>
        <dbReference type="ARBA" id="ARBA00004651"/>
    </source>
</evidence>
<dbReference type="PANTHER" id="PTHR10110:SF86">
    <property type="entry name" value="SODIUM_HYDROGEN EXCHANGER 7"/>
    <property type="match status" value="1"/>
</dbReference>
<dbReference type="Pfam" id="PF00027">
    <property type="entry name" value="cNMP_binding"/>
    <property type="match status" value="1"/>
</dbReference>
<keyword evidence="5 11" id="KW-1133">Transmembrane helix</keyword>
<dbReference type="Proteomes" id="UP000503336">
    <property type="component" value="Chromosome"/>
</dbReference>
<evidence type="ECO:0000313" key="14">
    <source>
        <dbReference type="Proteomes" id="UP000503336"/>
    </source>
</evidence>
<dbReference type="PROSITE" id="PS50042">
    <property type="entry name" value="CNMP_BINDING_3"/>
    <property type="match status" value="1"/>
</dbReference>
<evidence type="ECO:0000313" key="13">
    <source>
        <dbReference type="EMBL" id="QIE54486.1"/>
    </source>
</evidence>
<keyword evidence="9" id="KW-0739">Sodium transport</keyword>
<keyword evidence="3" id="KW-1003">Cell membrane</keyword>
<protein>
    <submittedName>
        <fullName evidence="13">Cyclic nucleotide-binding domain-containing protein</fullName>
    </submittedName>
</protein>
<dbReference type="KEGG" id="hdh:G5B40_02960"/>
<feature type="transmembrane region" description="Helical" evidence="11">
    <location>
        <begin position="170"/>
        <end position="191"/>
    </location>
</feature>
<gene>
    <name evidence="13" type="ORF">G5B40_02960</name>
</gene>
<feature type="transmembrane region" description="Helical" evidence="11">
    <location>
        <begin position="320"/>
        <end position="348"/>
    </location>
</feature>